<proteinExistence type="predicted"/>
<comment type="caution">
    <text evidence="1">The sequence shown here is derived from an EMBL/GenBank/DDBJ whole genome shotgun (WGS) entry which is preliminary data.</text>
</comment>
<reference evidence="2" key="1">
    <citation type="submission" date="2023-01" db="EMBL/GenBank/DDBJ databases">
        <title>Key to firefly adult light organ development and bioluminescence: homeobox transcription factors regulate luciferase expression and transportation to peroxisome.</title>
        <authorList>
            <person name="Fu X."/>
        </authorList>
    </citation>
    <scope>NUCLEOTIDE SEQUENCE [LARGE SCALE GENOMIC DNA]</scope>
</reference>
<evidence type="ECO:0000313" key="2">
    <source>
        <dbReference type="Proteomes" id="UP001353858"/>
    </source>
</evidence>
<protein>
    <submittedName>
        <fullName evidence="1">Uncharacterized protein</fullName>
    </submittedName>
</protein>
<organism evidence="1 2">
    <name type="scientific">Aquatica leii</name>
    <dbReference type="NCBI Taxonomy" id="1421715"/>
    <lineage>
        <taxon>Eukaryota</taxon>
        <taxon>Metazoa</taxon>
        <taxon>Ecdysozoa</taxon>
        <taxon>Arthropoda</taxon>
        <taxon>Hexapoda</taxon>
        <taxon>Insecta</taxon>
        <taxon>Pterygota</taxon>
        <taxon>Neoptera</taxon>
        <taxon>Endopterygota</taxon>
        <taxon>Coleoptera</taxon>
        <taxon>Polyphaga</taxon>
        <taxon>Elateriformia</taxon>
        <taxon>Elateroidea</taxon>
        <taxon>Lampyridae</taxon>
        <taxon>Luciolinae</taxon>
        <taxon>Aquatica</taxon>
    </lineage>
</organism>
<dbReference type="EMBL" id="JARPUR010000004">
    <property type="protein sequence ID" value="KAK4876493.1"/>
    <property type="molecule type" value="Genomic_DNA"/>
</dbReference>
<gene>
    <name evidence="1" type="ORF">RN001_008999</name>
</gene>
<evidence type="ECO:0000313" key="1">
    <source>
        <dbReference type="EMBL" id="KAK4876493.1"/>
    </source>
</evidence>
<sequence>MQIYLIKQRVNDYYKCLTLCSILVLFYTDKSLVTILNTYIFCIIPAFQIHRHTFIIKYDVRITLETHLQ</sequence>
<dbReference type="AlphaFoldDB" id="A0AAN7SMN7"/>
<keyword evidence="2" id="KW-1185">Reference proteome</keyword>
<dbReference type="Proteomes" id="UP001353858">
    <property type="component" value="Unassembled WGS sequence"/>
</dbReference>
<name>A0AAN7SMN7_9COLE</name>
<accession>A0AAN7SMN7</accession>